<comment type="caution">
    <text evidence="5">The sequence shown here is derived from an EMBL/GenBank/DDBJ whole genome shotgun (WGS) entry which is preliminary data.</text>
</comment>
<dbReference type="PANTHER" id="PTHR35089">
    <property type="entry name" value="CHAPERONE PROTEIN SKP"/>
    <property type="match status" value="1"/>
</dbReference>
<feature type="coiled-coil region" evidence="3">
    <location>
        <begin position="86"/>
        <end position="113"/>
    </location>
</feature>
<dbReference type="Pfam" id="PF03938">
    <property type="entry name" value="OmpH"/>
    <property type="match status" value="1"/>
</dbReference>
<comment type="similarity">
    <text evidence="1">Belongs to the Skp family.</text>
</comment>
<dbReference type="SUPFAM" id="SSF111384">
    <property type="entry name" value="OmpH-like"/>
    <property type="match status" value="1"/>
</dbReference>
<evidence type="ECO:0000256" key="3">
    <source>
        <dbReference type="SAM" id="Coils"/>
    </source>
</evidence>
<keyword evidence="6" id="KW-1185">Reference proteome</keyword>
<evidence type="ECO:0000313" key="6">
    <source>
        <dbReference type="Proteomes" id="UP000462014"/>
    </source>
</evidence>
<dbReference type="InterPro" id="IPR005632">
    <property type="entry name" value="Chaperone_Skp"/>
</dbReference>
<dbReference type="RefSeq" id="WP_157564834.1">
    <property type="nucleotide sequence ID" value="NZ_WPIK01000004.1"/>
</dbReference>
<dbReference type="Gene3D" id="3.30.910.20">
    <property type="entry name" value="Skp domain"/>
    <property type="match status" value="1"/>
</dbReference>
<dbReference type="GO" id="GO:0051082">
    <property type="term" value="F:unfolded protein binding"/>
    <property type="evidence" value="ECO:0007669"/>
    <property type="project" value="InterPro"/>
</dbReference>
<evidence type="ECO:0000256" key="1">
    <source>
        <dbReference type="ARBA" id="ARBA00009091"/>
    </source>
</evidence>
<feature type="signal peptide" evidence="4">
    <location>
        <begin position="1"/>
        <end position="23"/>
    </location>
</feature>
<evidence type="ECO:0000256" key="2">
    <source>
        <dbReference type="ARBA" id="ARBA00022729"/>
    </source>
</evidence>
<dbReference type="GO" id="GO:0050821">
    <property type="term" value="P:protein stabilization"/>
    <property type="evidence" value="ECO:0007669"/>
    <property type="project" value="TreeGrafter"/>
</dbReference>
<name>A0A7K1SUH4_9SPHI</name>
<dbReference type="EMBL" id="WPIK01000004">
    <property type="protein sequence ID" value="MVN20917.1"/>
    <property type="molecule type" value="Genomic_DNA"/>
</dbReference>
<reference evidence="5 6" key="1">
    <citation type="submission" date="2019-12" db="EMBL/GenBank/DDBJ databases">
        <title>Mucilaginibacter sp. HMF7410 genome sequencing and assembly.</title>
        <authorList>
            <person name="Kang H."/>
            <person name="Cha I."/>
            <person name="Kim H."/>
            <person name="Joh K."/>
        </authorList>
    </citation>
    <scope>NUCLEOTIDE SEQUENCE [LARGE SCALE GENOMIC DNA]</scope>
    <source>
        <strain evidence="5 6">HMF7410</strain>
    </source>
</reference>
<sequence>MKKLFKVALVAGCLFFAGNIAEAQSKIGHINFNQLIDQMPDTKTIQKQIQDYSKTFSDQLTAMQTELTTNAQAYDAKRASMTDAARTAKEAELQDQNKRLQDFNTKAQQQVNDKTNQLSKPLLDKARSAVQAVAKEKGYTYVFDTAQTELLVSPEADNLMAAVKAKLGLK</sequence>
<feature type="chain" id="PRO_5029521373" evidence="4">
    <location>
        <begin position="24"/>
        <end position="170"/>
    </location>
</feature>
<keyword evidence="2 4" id="KW-0732">Signal</keyword>
<gene>
    <name evidence="5" type="ORF">GO621_05130</name>
</gene>
<accession>A0A7K1SUH4</accession>
<dbReference type="Proteomes" id="UP000462014">
    <property type="component" value="Unassembled WGS sequence"/>
</dbReference>
<dbReference type="AlphaFoldDB" id="A0A7K1SUH4"/>
<dbReference type="GO" id="GO:0005829">
    <property type="term" value="C:cytosol"/>
    <property type="evidence" value="ECO:0007669"/>
    <property type="project" value="TreeGrafter"/>
</dbReference>
<evidence type="ECO:0000256" key="4">
    <source>
        <dbReference type="SAM" id="SignalP"/>
    </source>
</evidence>
<evidence type="ECO:0000313" key="5">
    <source>
        <dbReference type="EMBL" id="MVN20917.1"/>
    </source>
</evidence>
<dbReference type="InterPro" id="IPR024930">
    <property type="entry name" value="Skp_dom_sf"/>
</dbReference>
<organism evidence="5 6">
    <name type="scientific">Mucilaginibacter arboris</name>
    <dbReference type="NCBI Taxonomy" id="2682090"/>
    <lineage>
        <taxon>Bacteria</taxon>
        <taxon>Pseudomonadati</taxon>
        <taxon>Bacteroidota</taxon>
        <taxon>Sphingobacteriia</taxon>
        <taxon>Sphingobacteriales</taxon>
        <taxon>Sphingobacteriaceae</taxon>
        <taxon>Mucilaginibacter</taxon>
    </lineage>
</organism>
<protein>
    <submittedName>
        <fullName evidence="5">OmpH family outer membrane protein</fullName>
    </submittedName>
</protein>
<dbReference type="SMART" id="SM00935">
    <property type="entry name" value="OmpH"/>
    <property type="match status" value="1"/>
</dbReference>
<keyword evidence="3" id="KW-0175">Coiled coil</keyword>
<proteinExistence type="inferred from homology"/>
<dbReference type="PANTHER" id="PTHR35089:SF1">
    <property type="entry name" value="CHAPERONE PROTEIN SKP"/>
    <property type="match status" value="1"/>
</dbReference>